<evidence type="ECO:0000313" key="12">
    <source>
        <dbReference type="Proteomes" id="UP000253226"/>
    </source>
</evidence>
<keyword evidence="8 9" id="KW-0413">Isomerase</keyword>
<dbReference type="NCBIfam" id="TIGR01179">
    <property type="entry name" value="galE"/>
    <property type="match status" value="1"/>
</dbReference>
<protein>
    <recommendedName>
        <fullName evidence="6 9">UDP-glucose 4-epimerase</fullName>
        <ecNumber evidence="5 9">5.1.3.2</ecNumber>
    </recommendedName>
</protein>
<dbReference type="InterPro" id="IPR016040">
    <property type="entry name" value="NAD(P)-bd_dom"/>
</dbReference>
<dbReference type="RefSeq" id="WP_114104106.1">
    <property type="nucleotide sequence ID" value="NZ_JPWF01000018.1"/>
</dbReference>
<accession>A0A367VZR4</accession>
<comment type="cofactor">
    <cofactor evidence="2 9">
        <name>NAD(+)</name>
        <dbReference type="ChEBI" id="CHEBI:57540"/>
    </cofactor>
</comment>
<dbReference type="Gene3D" id="3.40.50.720">
    <property type="entry name" value="NAD(P)-binding Rossmann-like Domain"/>
    <property type="match status" value="1"/>
</dbReference>
<evidence type="ECO:0000256" key="2">
    <source>
        <dbReference type="ARBA" id="ARBA00001911"/>
    </source>
</evidence>
<evidence type="ECO:0000256" key="1">
    <source>
        <dbReference type="ARBA" id="ARBA00000083"/>
    </source>
</evidence>
<reference evidence="11 12" key="1">
    <citation type="submission" date="2014-07" db="EMBL/GenBank/DDBJ databases">
        <title>Draft genome sequence of Thalassospira profundimaris 35.</title>
        <authorList>
            <person name="Lai Q."/>
            <person name="Shao Z."/>
        </authorList>
    </citation>
    <scope>NUCLEOTIDE SEQUENCE [LARGE SCALE GENOMIC DNA]</scope>
    <source>
        <strain evidence="11 12">35</strain>
    </source>
</reference>
<dbReference type="AlphaFoldDB" id="A0A367VZR4"/>
<dbReference type="Proteomes" id="UP000253226">
    <property type="component" value="Unassembled WGS sequence"/>
</dbReference>
<dbReference type="PANTHER" id="PTHR43725:SF47">
    <property type="entry name" value="UDP-GLUCOSE 4-EPIMERASE"/>
    <property type="match status" value="1"/>
</dbReference>
<name>A0A367VZR4_9PROT</name>
<proteinExistence type="inferred from homology"/>
<gene>
    <name evidence="11" type="ORF">TH19_20260</name>
</gene>
<keyword evidence="7 9" id="KW-0520">NAD</keyword>
<evidence type="ECO:0000256" key="9">
    <source>
        <dbReference type="RuleBase" id="RU366046"/>
    </source>
</evidence>
<dbReference type="GO" id="GO:0005829">
    <property type="term" value="C:cytosol"/>
    <property type="evidence" value="ECO:0007669"/>
    <property type="project" value="TreeGrafter"/>
</dbReference>
<feature type="domain" description="NAD(P)-binding" evidence="10">
    <location>
        <begin position="9"/>
        <end position="326"/>
    </location>
</feature>
<dbReference type="UniPathway" id="UPA00214"/>
<evidence type="ECO:0000256" key="6">
    <source>
        <dbReference type="ARBA" id="ARBA00018569"/>
    </source>
</evidence>
<dbReference type="EC" id="5.1.3.2" evidence="5 9"/>
<dbReference type="InterPro" id="IPR005886">
    <property type="entry name" value="UDP_G4E"/>
</dbReference>
<comment type="caution">
    <text evidence="11">The sequence shown here is derived from an EMBL/GenBank/DDBJ whole genome shotgun (WGS) entry which is preliminary data.</text>
</comment>
<comment type="catalytic activity">
    <reaction evidence="1 9">
        <text>UDP-alpha-D-glucose = UDP-alpha-D-galactose</text>
        <dbReference type="Rhea" id="RHEA:22168"/>
        <dbReference type="ChEBI" id="CHEBI:58885"/>
        <dbReference type="ChEBI" id="CHEBI:66914"/>
        <dbReference type="EC" id="5.1.3.2"/>
    </reaction>
</comment>
<evidence type="ECO:0000256" key="8">
    <source>
        <dbReference type="ARBA" id="ARBA00023235"/>
    </source>
</evidence>
<dbReference type="Gene3D" id="3.90.25.10">
    <property type="entry name" value="UDP-galactose 4-epimerase, domain 1"/>
    <property type="match status" value="1"/>
</dbReference>
<dbReference type="SUPFAM" id="SSF51735">
    <property type="entry name" value="NAD(P)-binding Rossmann-fold domains"/>
    <property type="match status" value="1"/>
</dbReference>
<evidence type="ECO:0000313" key="11">
    <source>
        <dbReference type="EMBL" id="RCK31757.1"/>
    </source>
</evidence>
<keyword evidence="9" id="KW-0119">Carbohydrate metabolism</keyword>
<dbReference type="InterPro" id="IPR036291">
    <property type="entry name" value="NAD(P)-bd_dom_sf"/>
</dbReference>
<dbReference type="Pfam" id="PF16363">
    <property type="entry name" value="GDP_Man_Dehyd"/>
    <property type="match status" value="1"/>
</dbReference>
<evidence type="ECO:0000256" key="5">
    <source>
        <dbReference type="ARBA" id="ARBA00013189"/>
    </source>
</evidence>
<dbReference type="GO" id="GO:0003978">
    <property type="term" value="F:UDP-glucose 4-epimerase activity"/>
    <property type="evidence" value="ECO:0007669"/>
    <property type="project" value="UniProtKB-UniRule"/>
</dbReference>
<dbReference type="CDD" id="cd05247">
    <property type="entry name" value="UDP_G4E_1_SDR_e"/>
    <property type="match status" value="1"/>
</dbReference>
<dbReference type="EMBL" id="JPWF01000018">
    <property type="protein sequence ID" value="RCK31757.1"/>
    <property type="molecule type" value="Genomic_DNA"/>
</dbReference>
<dbReference type="PANTHER" id="PTHR43725">
    <property type="entry name" value="UDP-GLUCOSE 4-EPIMERASE"/>
    <property type="match status" value="1"/>
</dbReference>
<dbReference type="OrthoDB" id="9801785at2"/>
<dbReference type="GO" id="GO:0006012">
    <property type="term" value="P:galactose metabolic process"/>
    <property type="evidence" value="ECO:0007669"/>
    <property type="project" value="UniProtKB-UniPathway"/>
</dbReference>
<evidence type="ECO:0000256" key="7">
    <source>
        <dbReference type="ARBA" id="ARBA00023027"/>
    </source>
</evidence>
<comment type="subunit">
    <text evidence="9">Homodimer.</text>
</comment>
<sequence>MTTSKGTILLTGGLGYIGSHTAITLIENGYEVVIVDNLSNSSLSTLGRIEKILSKKITFFKSSIDDKKTLDNIFTNIEIDAVIHFSAFKSVTESVQNPLEYYKNNVSNFIDFLKICDEHGMNRIIYSSSATVYSPNASSPITEDAATGPVNPYGNTKLCGEMILRDLCSEQSNWQVGILRYFNPAGAHESALIGESPRGTPNNLMPYIADVAIGKRNHLNIYGDDYPTVDGTGVRDYIHVMDLAEGHLATLEYLLHTKESVTLNLGTGTGTSVLQLVKTYENASGYKIPYHMTDRRPGDIAACYADPERAKRLLGWKAKRSIHDMCLSSWKWISQKTEYQRSESE</sequence>
<comment type="similarity">
    <text evidence="4 9">Belongs to the NAD(P)-dependent epimerase/dehydratase family.</text>
</comment>
<evidence type="ECO:0000259" key="10">
    <source>
        <dbReference type="Pfam" id="PF16363"/>
    </source>
</evidence>
<evidence type="ECO:0000256" key="4">
    <source>
        <dbReference type="ARBA" id="ARBA00007637"/>
    </source>
</evidence>
<evidence type="ECO:0000256" key="3">
    <source>
        <dbReference type="ARBA" id="ARBA00004947"/>
    </source>
</evidence>
<comment type="pathway">
    <text evidence="3 9">Carbohydrate metabolism; galactose metabolism.</text>
</comment>
<organism evidence="11 12">
    <name type="scientific">Thalassospira profundimaris</name>
    <dbReference type="NCBI Taxonomy" id="502049"/>
    <lineage>
        <taxon>Bacteria</taxon>
        <taxon>Pseudomonadati</taxon>
        <taxon>Pseudomonadota</taxon>
        <taxon>Alphaproteobacteria</taxon>
        <taxon>Rhodospirillales</taxon>
        <taxon>Thalassospiraceae</taxon>
        <taxon>Thalassospira</taxon>
    </lineage>
</organism>